<dbReference type="GeneID" id="726294"/>
<evidence type="ECO:0000313" key="2">
    <source>
        <dbReference type="EnsemblMetazoa" id="NP_001265254"/>
    </source>
</evidence>
<dbReference type="EnsemblMetazoa" id="NM_001278325">
    <property type="protein sequence ID" value="NP_001265254"/>
    <property type="gene ID" value="LOC726294"/>
</dbReference>
<accession>A0A7M6UGT3</accession>
<reference evidence="2" key="3">
    <citation type="submission" date="2021-01" db="UniProtKB">
        <authorList>
            <consortium name="EnsemblMetazoa"/>
        </authorList>
    </citation>
    <scope>IDENTIFICATION</scope>
    <source>
        <strain evidence="2">DH4</strain>
    </source>
</reference>
<evidence type="ECO:0000313" key="3">
    <source>
        <dbReference type="Proteomes" id="UP000005203"/>
    </source>
</evidence>
<dbReference type="RefSeq" id="NP_001265254.1">
    <property type="nucleotide sequence ID" value="NM_001278325.1"/>
</dbReference>
<proteinExistence type="predicted"/>
<keyword evidence="1 4" id="KW-0732">Signal</keyword>
<feature type="signal peptide" evidence="1">
    <location>
        <begin position="1"/>
        <end position="28"/>
    </location>
</feature>
<reference evidence="4" key="4">
    <citation type="submission" date="2025-04" db="UniProtKB">
        <authorList>
            <consortium name="RefSeq"/>
        </authorList>
    </citation>
    <scope>IDENTIFICATION</scope>
</reference>
<name>A0A7M6UGT3_APIME</name>
<dbReference type="OrthoDB" id="6093641at2759"/>
<organism evidence="2">
    <name type="scientific">Apis mellifera</name>
    <name type="common">Honeybee</name>
    <dbReference type="NCBI Taxonomy" id="7460"/>
    <lineage>
        <taxon>Eukaryota</taxon>
        <taxon>Metazoa</taxon>
        <taxon>Ecdysozoa</taxon>
        <taxon>Arthropoda</taxon>
        <taxon>Hexapoda</taxon>
        <taxon>Insecta</taxon>
        <taxon>Pterygota</taxon>
        <taxon>Neoptera</taxon>
        <taxon>Endopterygota</taxon>
        <taxon>Hymenoptera</taxon>
        <taxon>Apocrita</taxon>
        <taxon>Aculeata</taxon>
        <taxon>Apoidea</taxon>
        <taxon>Anthophila</taxon>
        <taxon>Apidae</taxon>
        <taxon>Apis</taxon>
    </lineage>
</organism>
<keyword evidence="3" id="KW-1185">Reference proteome</keyword>
<reference evidence="4" key="1">
    <citation type="journal article" date="2006" name="Science">
        <title>From the genome to the proteome: uncovering peptides in the Apis brain.</title>
        <authorList>
            <person name="Hummon A.B."/>
            <person name="Richmond T.A."/>
            <person name="Verleyen P."/>
            <person name="Baggerman G."/>
            <person name="Huybrechts J."/>
            <person name="Ewing M.A."/>
            <person name="Vierstraete E."/>
            <person name="Rodriguez-Zas S.L."/>
            <person name="Schoofs L."/>
            <person name="Robinson G.E."/>
            <person name="Sweedler J.V."/>
        </authorList>
    </citation>
    <scope>NUCLEOTIDE SEQUENCE</scope>
</reference>
<evidence type="ECO:0000313" key="4">
    <source>
        <dbReference type="RefSeq" id="NP_001265254.1"/>
    </source>
</evidence>
<accession>A0A8B6X078</accession>
<sequence>MMPRHSVFALSILALSITATVWIPTVQAETNLLRREFYGPVNPELFAAFLDDHDARGRENQRDFSSGSGTNELVDELSPVSERETLERFGKRNIDEIDRTAFDNFFKRNLDEIDRVGWSGFVKRLTNYLATTGHGTNTGGPVLTRRFG</sequence>
<evidence type="ECO:0000256" key="1">
    <source>
        <dbReference type="SAM" id="SignalP"/>
    </source>
</evidence>
<gene>
    <name evidence="4" type="primary">LOC726294</name>
</gene>
<reference evidence="4" key="2">
    <citation type="journal article" date="2014" name="BMC Genomics">
        <title>Finding the missing honey bee genes: lessons learned from a genome upgrade.</title>
        <authorList>
            <consortium name="HGSC production teams"/>
            <consortium name="Honey Bee Genome Sequencing Consortium"/>
            <person name="Elsik C.G."/>
            <person name="Worley K.C."/>
            <person name="Bennett A.K."/>
            <person name="Beye M."/>
            <person name="Camara F."/>
            <person name="Childers C.P."/>
            <person name="de Graaf D.C."/>
            <person name="Debyser G."/>
            <person name="Deng J."/>
            <person name="Devreese B."/>
            <person name="Elhaik E."/>
            <person name="Evans J.D."/>
            <person name="Foster L.J."/>
            <person name="Graur D."/>
            <person name="Guigo R."/>
            <person name="Hoff K.J."/>
            <person name="Holder M.E."/>
            <person name="Hudson M.E."/>
            <person name="Hunt G.J."/>
            <person name="Jiang H."/>
            <person name="Joshi V."/>
            <person name="Khetani R.S."/>
            <person name="Kosarev P."/>
            <person name="Kovar C.L."/>
            <person name="Ma J."/>
            <person name="Maleszka R."/>
            <person name="Moritz R.F."/>
            <person name="Munoz-Torres M.C."/>
            <person name="Murphy T.D."/>
            <person name="Muzny D.M."/>
            <person name="Newsham I.F."/>
            <person name="Reese J.T."/>
            <person name="Robertson H.M."/>
            <person name="Robinson G.E."/>
            <person name="Rueppell O."/>
            <person name="Solovyev V."/>
            <person name="Stanke M."/>
            <person name="Stolle E."/>
            <person name="Tsuruda J.M."/>
            <person name="Vaerenbergh M.V."/>
            <person name="Waterhouse R.M."/>
            <person name="Weaver D.B."/>
            <person name="Whitfield C.W."/>
            <person name="Wu Y."/>
            <person name="Zdobnov E.M."/>
            <person name="Zhang L."/>
            <person name="Zhu D."/>
            <person name="Gibbs R.A."/>
        </authorList>
    </citation>
    <scope>NUCLEOTIDE SEQUENCE</scope>
</reference>
<feature type="chain" id="PRO_5035544073" evidence="1 4">
    <location>
        <begin position="29"/>
        <end position="148"/>
    </location>
</feature>
<dbReference type="KEGG" id="ame:726294"/>
<dbReference type="Proteomes" id="UP000005203">
    <property type="component" value="Linkage group LG11"/>
</dbReference>
<protein>
    <submittedName>
        <fullName evidence="4">Orcokinin peptides precursor</fullName>
    </submittedName>
</protein>
<dbReference type="AlphaFoldDB" id="A0A7M6UGT3"/>